<organism evidence="2 3">
    <name type="scientific">Streptomyces axinellae</name>
    <dbReference type="NCBI Taxonomy" id="552788"/>
    <lineage>
        <taxon>Bacteria</taxon>
        <taxon>Bacillati</taxon>
        <taxon>Actinomycetota</taxon>
        <taxon>Actinomycetes</taxon>
        <taxon>Kitasatosporales</taxon>
        <taxon>Streptomycetaceae</taxon>
        <taxon>Streptomyces</taxon>
    </lineage>
</organism>
<evidence type="ECO:0000313" key="2">
    <source>
        <dbReference type="EMBL" id="GAA2621033.1"/>
    </source>
</evidence>
<accession>A0ABP6CPE5</accession>
<protein>
    <recommendedName>
        <fullName evidence="4">RNA polymerase sigma-70 region 2 domain-containing protein</fullName>
    </recommendedName>
</protein>
<feature type="region of interest" description="Disordered" evidence="1">
    <location>
        <begin position="140"/>
        <end position="159"/>
    </location>
</feature>
<evidence type="ECO:0008006" key="4">
    <source>
        <dbReference type="Google" id="ProtNLM"/>
    </source>
</evidence>
<feature type="region of interest" description="Disordered" evidence="1">
    <location>
        <begin position="1"/>
        <end position="64"/>
    </location>
</feature>
<evidence type="ECO:0000256" key="1">
    <source>
        <dbReference type="SAM" id="MobiDB-lite"/>
    </source>
</evidence>
<proteinExistence type="predicted"/>
<keyword evidence="3" id="KW-1185">Reference proteome</keyword>
<dbReference type="EMBL" id="BAAARJ010000012">
    <property type="protein sequence ID" value="GAA2621033.1"/>
    <property type="molecule type" value="Genomic_DNA"/>
</dbReference>
<evidence type="ECO:0000313" key="3">
    <source>
        <dbReference type="Proteomes" id="UP001501447"/>
    </source>
</evidence>
<sequence length="185" mass="20728">MNMHSPSSREQRGRQVPAYGETYGETGPRKRRGRSANERPHGHPQEPPDREAREARGGAEGSTAFPHEAVSVEFAAFRALYQSRYQQYARSRLADPETADIVVRMAFDELAQKWEQALRSPHTNAFAWMLLTRHIRTSAQAPEETAAAGHSPAGHTDDTRILHEDLGISFTEATEMMGHTAPRPR</sequence>
<dbReference type="Proteomes" id="UP001501447">
    <property type="component" value="Unassembled WGS sequence"/>
</dbReference>
<reference evidence="3" key="1">
    <citation type="journal article" date="2019" name="Int. J. Syst. Evol. Microbiol.">
        <title>The Global Catalogue of Microorganisms (GCM) 10K type strain sequencing project: providing services to taxonomists for standard genome sequencing and annotation.</title>
        <authorList>
            <consortium name="The Broad Institute Genomics Platform"/>
            <consortium name="The Broad Institute Genome Sequencing Center for Infectious Disease"/>
            <person name="Wu L."/>
            <person name="Ma J."/>
        </authorList>
    </citation>
    <scope>NUCLEOTIDE SEQUENCE [LARGE SCALE GENOMIC DNA]</scope>
    <source>
        <strain evidence="3">JCM 16373</strain>
    </source>
</reference>
<gene>
    <name evidence="2" type="ORF">GCM10009863_38860</name>
</gene>
<name>A0ABP6CPE5_9ACTN</name>
<feature type="compositionally biased region" description="Basic and acidic residues" evidence="1">
    <location>
        <begin position="35"/>
        <end position="57"/>
    </location>
</feature>
<comment type="caution">
    <text evidence="2">The sequence shown here is derived from an EMBL/GenBank/DDBJ whole genome shotgun (WGS) entry which is preliminary data.</text>
</comment>